<dbReference type="OrthoDB" id="883353at2"/>
<reference evidence="1 2" key="1">
    <citation type="submission" date="2017-06" db="EMBL/GenBank/DDBJ databases">
        <title>Hymenobacter amundsenii sp. nov. isolated from regoliths in Antarctica.</title>
        <authorList>
            <person name="Sedlacek I."/>
            <person name="Kralova S."/>
            <person name="Pantucek R."/>
            <person name="Svec P."/>
            <person name="Holochova P."/>
            <person name="Stankova E."/>
            <person name="Vrbovska V."/>
            <person name="Busse H.-J."/>
        </authorList>
    </citation>
    <scope>NUCLEOTIDE SEQUENCE [LARGE SCALE GENOMIC DNA]</scope>
    <source>
        <strain evidence="1 2">CCM 8682</strain>
    </source>
</reference>
<evidence type="ECO:0000313" key="2">
    <source>
        <dbReference type="Proteomes" id="UP000197277"/>
    </source>
</evidence>
<keyword evidence="2" id="KW-1185">Reference proteome</keyword>
<protein>
    <submittedName>
        <fullName evidence="1">Uncharacterized protein</fullName>
    </submittedName>
</protein>
<accession>A0A246FJA6</accession>
<dbReference type="EMBL" id="NIRR01000021">
    <property type="protein sequence ID" value="OWP62647.1"/>
    <property type="molecule type" value="Genomic_DNA"/>
</dbReference>
<dbReference type="RefSeq" id="WP_088464853.1">
    <property type="nucleotide sequence ID" value="NZ_NIRR01000021.1"/>
</dbReference>
<dbReference type="AlphaFoldDB" id="A0A246FJA6"/>
<proteinExistence type="predicted"/>
<dbReference type="Proteomes" id="UP000197277">
    <property type="component" value="Unassembled WGS sequence"/>
</dbReference>
<name>A0A246FJA6_9BACT</name>
<sequence length="119" mass="13298">MPLNIRTTLASTILLGLFGAVFLLVQYKFPVSLKYPHQWGYPRPFVPDSVAQELIRQLIEQADFDGPRSVAQLGGWAPRTGADAAGVKPAGLDFRISWVLLEHQPISAYLKMEDAEVRY</sequence>
<gene>
    <name evidence="1" type="ORF">CDA63_12790</name>
</gene>
<organism evidence="1 2">
    <name type="scientific">Hymenobacter amundsenii</name>
    <dbReference type="NCBI Taxonomy" id="2006685"/>
    <lineage>
        <taxon>Bacteria</taxon>
        <taxon>Pseudomonadati</taxon>
        <taxon>Bacteroidota</taxon>
        <taxon>Cytophagia</taxon>
        <taxon>Cytophagales</taxon>
        <taxon>Hymenobacteraceae</taxon>
        <taxon>Hymenobacter</taxon>
    </lineage>
</organism>
<evidence type="ECO:0000313" key="1">
    <source>
        <dbReference type="EMBL" id="OWP62647.1"/>
    </source>
</evidence>
<comment type="caution">
    <text evidence="1">The sequence shown here is derived from an EMBL/GenBank/DDBJ whole genome shotgun (WGS) entry which is preliminary data.</text>
</comment>